<accession>A0ABW6W9Z7</accession>
<organism evidence="2 3">
    <name type="scientific">Paractinoplanes globisporus</name>
    <dbReference type="NCBI Taxonomy" id="113565"/>
    <lineage>
        <taxon>Bacteria</taxon>
        <taxon>Bacillati</taxon>
        <taxon>Actinomycetota</taxon>
        <taxon>Actinomycetes</taxon>
        <taxon>Micromonosporales</taxon>
        <taxon>Micromonosporaceae</taxon>
        <taxon>Paractinoplanes</taxon>
    </lineage>
</organism>
<keyword evidence="1" id="KW-0472">Membrane</keyword>
<evidence type="ECO:0000313" key="3">
    <source>
        <dbReference type="Proteomes" id="UP001602245"/>
    </source>
</evidence>
<reference evidence="2 3" key="1">
    <citation type="submission" date="2024-10" db="EMBL/GenBank/DDBJ databases">
        <title>The Natural Products Discovery Center: Release of the First 8490 Sequenced Strains for Exploring Actinobacteria Biosynthetic Diversity.</title>
        <authorList>
            <person name="Kalkreuter E."/>
            <person name="Kautsar S.A."/>
            <person name="Yang D."/>
            <person name="Bader C.D."/>
            <person name="Teijaro C.N."/>
            <person name="Fluegel L."/>
            <person name="Davis C.M."/>
            <person name="Simpson J.R."/>
            <person name="Lauterbach L."/>
            <person name="Steele A.D."/>
            <person name="Gui C."/>
            <person name="Meng S."/>
            <person name="Li G."/>
            <person name="Viehrig K."/>
            <person name="Ye F."/>
            <person name="Su P."/>
            <person name="Kiefer A.F."/>
            <person name="Nichols A."/>
            <person name="Cepeda A.J."/>
            <person name="Yan W."/>
            <person name="Fan B."/>
            <person name="Jiang Y."/>
            <person name="Adhikari A."/>
            <person name="Zheng C.-J."/>
            <person name="Schuster L."/>
            <person name="Cowan T.M."/>
            <person name="Smanski M.J."/>
            <person name="Chevrette M.G."/>
            <person name="De Carvalho L.P.S."/>
            <person name="Shen B."/>
        </authorList>
    </citation>
    <scope>NUCLEOTIDE SEQUENCE [LARGE SCALE GENOMIC DNA]</scope>
    <source>
        <strain evidence="2 3">NPDC000087</strain>
    </source>
</reference>
<dbReference type="EMBL" id="JBIAZU010000002">
    <property type="protein sequence ID" value="MFF5290135.1"/>
    <property type="molecule type" value="Genomic_DNA"/>
</dbReference>
<sequence length="136" mass="14098">MHKLRRGSLGVLAISFFVISAAAPLTAMAGGAPVAMLPRQRLGHPGRLRRGQRAAAGLLRRRTLVAPLVGGIATTALAVYAASQFGLLISRPGSALSWLLPALIVVAAVAGLASAFVLKAKNPRAYEVMGRHRGDA</sequence>
<feature type="transmembrane region" description="Helical" evidence="1">
    <location>
        <begin position="95"/>
        <end position="118"/>
    </location>
</feature>
<keyword evidence="1" id="KW-1133">Transmembrane helix</keyword>
<evidence type="ECO:0000256" key="1">
    <source>
        <dbReference type="SAM" id="Phobius"/>
    </source>
</evidence>
<evidence type="ECO:0000313" key="2">
    <source>
        <dbReference type="EMBL" id="MFF5290135.1"/>
    </source>
</evidence>
<keyword evidence="3" id="KW-1185">Reference proteome</keyword>
<dbReference type="Proteomes" id="UP001602245">
    <property type="component" value="Unassembled WGS sequence"/>
</dbReference>
<keyword evidence="1" id="KW-0812">Transmembrane</keyword>
<feature type="transmembrane region" description="Helical" evidence="1">
    <location>
        <begin position="64"/>
        <end position="83"/>
    </location>
</feature>
<protein>
    <submittedName>
        <fullName evidence="2">Uncharacterized protein</fullName>
    </submittedName>
</protein>
<dbReference type="RefSeq" id="WP_020510753.1">
    <property type="nucleotide sequence ID" value="NZ_JBIAZU010000002.1"/>
</dbReference>
<comment type="caution">
    <text evidence="2">The sequence shown here is derived from an EMBL/GenBank/DDBJ whole genome shotgun (WGS) entry which is preliminary data.</text>
</comment>
<name>A0ABW6W9Z7_9ACTN</name>
<proteinExistence type="predicted"/>
<gene>
    <name evidence="2" type="ORF">ACFY35_11875</name>
</gene>